<dbReference type="Proteomes" id="UP000305064">
    <property type="component" value="Unassembled WGS sequence"/>
</dbReference>
<sequence>MPPTRKAHHKSRGGCVQCKKRHVKVLIVHGYPCATKYGQIVETALKEKQLAAFPRTNKVLRRVMKSQSLQLPPKLDSLYFLGSKNWN</sequence>
<evidence type="ECO:0000313" key="2">
    <source>
        <dbReference type="Proteomes" id="UP000305064"/>
    </source>
</evidence>
<reference evidence="1 2" key="1">
    <citation type="submission" date="2018-10" db="EMBL/GenBank/DDBJ databases">
        <title>Fifty Aureobasidium pullulans genomes reveal a recombining polyextremotolerant generalist.</title>
        <authorList>
            <person name="Gostincar C."/>
            <person name="Turk M."/>
            <person name="Zajc J."/>
            <person name="Gunde-Cimerman N."/>
        </authorList>
    </citation>
    <scope>NUCLEOTIDE SEQUENCE [LARGE SCALE GENOMIC DNA]</scope>
    <source>
        <strain evidence="1 2">EXF-4256</strain>
    </source>
</reference>
<name>A0A4T0EFW3_AURPU</name>
<organism evidence="1 2">
    <name type="scientific">Aureobasidium pullulans</name>
    <name type="common">Black yeast</name>
    <name type="synonym">Pullularia pullulans</name>
    <dbReference type="NCBI Taxonomy" id="5580"/>
    <lineage>
        <taxon>Eukaryota</taxon>
        <taxon>Fungi</taxon>
        <taxon>Dikarya</taxon>
        <taxon>Ascomycota</taxon>
        <taxon>Pezizomycotina</taxon>
        <taxon>Dothideomycetes</taxon>
        <taxon>Dothideomycetidae</taxon>
        <taxon>Dothideales</taxon>
        <taxon>Saccotheciaceae</taxon>
        <taxon>Aureobasidium</taxon>
    </lineage>
</organism>
<evidence type="ECO:0000313" key="1">
    <source>
        <dbReference type="EMBL" id="THY71509.1"/>
    </source>
</evidence>
<comment type="caution">
    <text evidence="1">The sequence shown here is derived from an EMBL/GenBank/DDBJ whole genome shotgun (WGS) entry which is preliminary data.</text>
</comment>
<protein>
    <submittedName>
        <fullName evidence="1">Uncharacterized protein</fullName>
    </submittedName>
</protein>
<accession>A0A4T0EFW3</accession>
<gene>
    <name evidence="1" type="ORF">D6C94_07623</name>
</gene>
<dbReference type="AlphaFoldDB" id="A0A4T0EFW3"/>
<proteinExistence type="predicted"/>
<dbReference type="EMBL" id="QZBJ01000058">
    <property type="protein sequence ID" value="THY71509.1"/>
    <property type="molecule type" value="Genomic_DNA"/>
</dbReference>